<proteinExistence type="inferred from homology"/>
<dbReference type="EMBL" id="AP018933">
    <property type="protein sequence ID" value="BBG29746.1"/>
    <property type="molecule type" value="Genomic_DNA"/>
</dbReference>
<dbReference type="CDD" id="cd02037">
    <property type="entry name" value="Mrp_NBP35"/>
    <property type="match status" value="1"/>
</dbReference>
<dbReference type="InterPro" id="IPR033756">
    <property type="entry name" value="YlxH/NBP35"/>
</dbReference>
<evidence type="ECO:0000256" key="2">
    <source>
        <dbReference type="ARBA" id="ARBA00022741"/>
    </source>
</evidence>
<dbReference type="OrthoDB" id="9809679at2"/>
<keyword evidence="2 7" id="KW-0547">Nucleotide-binding</keyword>
<comment type="similarity">
    <text evidence="6 7">Belongs to the Mrp/NBP35 ATP-binding proteins family.</text>
</comment>
<sequence>MANTVGHIIAVASGKGGVGKSTVTANLALAMAARGKRVGVLDADIYGPSQAHMLGVDPQTRPDMIDDKTMRPVDAHGLRVMSIAFLVDVTTPMVWRGPMASTAFQQLYNQTQWGELDYLFIDMPPGTGDIQLTLAQKVPVSGAVIVTTPQDIALLDAERGIEMFRKVHVPVLGIVENMSFHTCSCCGHQEAIFGEGGGQRIAERYNAPVLGRLPLALSVREQMDKGVPPVIAAPDQPAAQHFASIVAQLDEACQAQPEASGPTIGFS</sequence>
<keyword evidence="7" id="KW-0378">Hydrolase</keyword>
<evidence type="ECO:0000313" key="8">
    <source>
        <dbReference type="EMBL" id="BBG29746.1"/>
    </source>
</evidence>
<dbReference type="Gene3D" id="3.40.50.300">
    <property type="entry name" value="P-loop containing nucleotide triphosphate hydrolases"/>
    <property type="match status" value="1"/>
</dbReference>
<dbReference type="HAMAP" id="MF_02040">
    <property type="entry name" value="Mrp_NBP35"/>
    <property type="match status" value="1"/>
</dbReference>
<dbReference type="GO" id="GO:0016887">
    <property type="term" value="F:ATP hydrolysis activity"/>
    <property type="evidence" value="ECO:0007669"/>
    <property type="project" value="UniProtKB-UniRule"/>
</dbReference>
<dbReference type="InterPro" id="IPR027417">
    <property type="entry name" value="P-loop_NTPase"/>
</dbReference>
<keyword evidence="1 7" id="KW-0479">Metal-binding</keyword>
<protein>
    <recommendedName>
        <fullName evidence="7">Iron-sulfur cluster carrier protein</fullName>
    </recommendedName>
</protein>
<dbReference type="GO" id="GO:0005524">
    <property type="term" value="F:ATP binding"/>
    <property type="evidence" value="ECO:0007669"/>
    <property type="project" value="UniProtKB-UniRule"/>
</dbReference>
<evidence type="ECO:0000256" key="7">
    <source>
        <dbReference type="HAMAP-Rule" id="MF_02040"/>
    </source>
</evidence>
<dbReference type="AlphaFoldDB" id="A0A348HDP4"/>
<keyword evidence="5 7" id="KW-0411">Iron-sulfur</keyword>
<evidence type="ECO:0000256" key="4">
    <source>
        <dbReference type="ARBA" id="ARBA00023004"/>
    </source>
</evidence>
<dbReference type="RefSeq" id="WP_051524181.1">
    <property type="nucleotide sequence ID" value="NZ_AP018933.1"/>
</dbReference>
<evidence type="ECO:0000256" key="6">
    <source>
        <dbReference type="ARBA" id="ARBA00024036"/>
    </source>
</evidence>
<dbReference type="GO" id="GO:0140663">
    <property type="term" value="F:ATP-dependent FeS chaperone activity"/>
    <property type="evidence" value="ECO:0007669"/>
    <property type="project" value="InterPro"/>
</dbReference>
<dbReference type="InterPro" id="IPR044304">
    <property type="entry name" value="NUBPL-like"/>
</dbReference>
<dbReference type="FunFam" id="3.40.50.300:FF:000418">
    <property type="entry name" value="Iron-sulfur cluster carrier protein"/>
    <property type="match status" value="1"/>
</dbReference>
<dbReference type="STRING" id="1123510.GCA_000620025_01009"/>
<evidence type="ECO:0000313" key="9">
    <source>
        <dbReference type="Proteomes" id="UP000267342"/>
    </source>
</evidence>
<dbReference type="KEGG" id="zpl:ZBT109_0977"/>
<reference evidence="8 9" key="1">
    <citation type="submission" date="2018-09" db="EMBL/GenBank/DDBJ databases">
        <title>Zymobacter palmae IAM14233 (=T109) whole genome analysis.</title>
        <authorList>
            <person name="Yanase H."/>
        </authorList>
    </citation>
    <scope>NUCLEOTIDE SEQUENCE [LARGE SCALE GENOMIC DNA]</scope>
    <source>
        <strain evidence="8 9">IAM14233</strain>
    </source>
</reference>
<dbReference type="InterPro" id="IPR019591">
    <property type="entry name" value="Mrp/NBP35_ATP-bd"/>
</dbReference>
<dbReference type="NCBIfam" id="NF008669">
    <property type="entry name" value="PRK11670.1"/>
    <property type="match status" value="1"/>
</dbReference>
<dbReference type="GO" id="GO:0051539">
    <property type="term" value="F:4 iron, 4 sulfur cluster binding"/>
    <property type="evidence" value="ECO:0007669"/>
    <property type="project" value="TreeGrafter"/>
</dbReference>
<keyword evidence="9" id="KW-1185">Reference proteome</keyword>
<evidence type="ECO:0000256" key="5">
    <source>
        <dbReference type="ARBA" id="ARBA00023014"/>
    </source>
</evidence>
<keyword evidence="3 7" id="KW-0067">ATP-binding</keyword>
<comment type="function">
    <text evidence="7">Binds and transfers iron-sulfur (Fe-S) clusters to target apoproteins. Can hydrolyze ATP.</text>
</comment>
<dbReference type="SUPFAM" id="SSF52540">
    <property type="entry name" value="P-loop containing nucleoside triphosphate hydrolases"/>
    <property type="match status" value="1"/>
</dbReference>
<dbReference type="Pfam" id="PF10609">
    <property type="entry name" value="ParA"/>
    <property type="match status" value="1"/>
</dbReference>
<evidence type="ECO:0000256" key="1">
    <source>
        <dbReference type="ARBA" id="ARBA00022723"/>
    </source>
</evidence>
<gene>
    <name evidence="8" type="ORF">ZBT109_0977</name>
</gene>
<dbReference type="GO" id="GO:0016226">
    <property type="term" value="P:iron-sulfur cluster assembly"/>
    <property type="evidence" value="ECO:0007669"/>
    <property type="project" value="InterPro"/>
</dbReference>
<name>A0A348HDP4_9GAMM</name>
<dbReference type="GO" id="GO:0046872">
    <property type="term" value="F:metal ion binding"/>
    <property type="evidence" value="ECO:0007669"/>
    <property type="project" value="UniProtKB-KW"/>
</dbReference>
<feature type="binding site" evidence="7">
    <location>
        <begin position="14"/>
        <end position="21"/>
    </location>
    <ligand>
        <name>ATP</name>
        <dbReference type="ChEBI" id="CHEBI:30616"/>
    </ligand>
</feature>
<comment type="subunit">
    <text evidence="7">Homodimer.</text>
</comment>
<organism evidence="8 9">
    <name type="scientific">Zymobacter palmae</name>
    <dbReference type="NCBI Taxonomy" id="33074"/>
    <lineage>
        <taxon>Bacteria</taxon>
        <taxon>Pseudomonadati</taxon>
        <taxon>Pseudomonadota</taxon>
        <taxon>Gammaproteobacteria</taxon>
        <taxon>Oceanospirillales</taxon>
        <taxon>Halomonadaceae</taxon>
        <taxon>Zymobacter group</taxon>
        <taxon>Zymobacter</taxon>
    </lineage>
</organism>
<dbReference type="Proteomes" id="UP000267342">
    <property type="component" value="Chromosome"/>
</dbReference>
<keyword evidence="4 7" id="KW-0408">Iron</keyword>
<dbReference type="PANTHER" id="PTHR42961:SF2">
    <property type="entry name" value="IRON-SULFUR PROTEIN NUBPL"/>
    <property type="match status" value="1"/>
</dbReference>
<dbReference type="PANTHER" id="PTHR42961">
    <property type="entry name" value="IRON-SULFUR PROTEIN NUBPL"/>
    <property type="match status" value="1"/>
</dbReference>
<accession>A0A348HDP4</accession>
<evidence type="ECO:0000256" key="3">
    <source>
        <dbReference type="ARBA" id="ARBA00022840"/>
    </source>
</evidence>